<dbReference type="GO" id="GO:0006508">
    <property type="term" value="P:proteolysis"/>
    <property type="evidence" value="ECO:0007669"/>
    <property type="project" value="UniProtKB-KW"/>
</dbReference>
<feature type="binding site" evidence="20">
    <location>
        <position position="163"/>
    </location>
    <ligand>
        <name>Ca(2+)</name>
        <dbReference type="ChEBI" id="CHEBI:29108"/>
        <label>3</label>
    </ligand>
</feature>
<evidence type="ECO:0000256" key="3">
    <source>
        <dbReference type="ARBA" id="ARBA00022525"/>
    </source>
</evidence>
<dbReference type="PANTHER" id="PTHR10201:SF151">
    <property type="entry name" value="INTERSTITIAL COLLAGENASE"/>
    <property type="match status" value="1"/>
</dbReference>
<evidence type="ECO:0000313" key="25">
    <source>
        <dbReference type="EMBL" id="KAG8593743.1"/>
    </source>
</evidence>
<comment type="caution">
    <text evidence="25">The sequence shown here is derived from an EMBL/GenBank/DDBJ whole genome shotgun (WGS) entry which is preliminary data.</text>
</comment>
<feature type="repeat" description="Hemopexin" evidence="22">
    <location>
        <begin position="339"/>
        <end position="387"/>
    </location>
</feature>
<dbReference type="GO" id="GO:0030574">
    <property type="term" value="P:collagen catabolic process"/>
    <property type="evidence" value="ECO:0007669"/>
    <property type="project" value="UniProtKB-KW"/>
</dbReference>
<comment type="catalytic activity">
    <reaction evidence="16">
        <text>Cleavage of the triple helix of collagen at about three-quarters of the length of the molecule from the N-terminus, at 775-Gly-|-Ile-776 in the alpha1(I) chain. Cleaves synthetic substrates and alpha-macroglobulins at bonds where P1' is a hydrophobic residue.</text>
        <dbReference type="EC" id="3.4.24.7"/>
    </reaction>
</comment>
<keyword evidence="4" id="KW-0272">Extracellular matrix</keyword>
<proteinExistence type="inferred from homology"/>
<dbReference type="GO" id="GO:0031012">
    <property type="term" value="C:extracellular matrix"/>
    <property type="evidence" value="ECO:0007669"/>
    <property type="project" value="InterPro"/>
</dbReference>
<dbReference type="SUPFAM" id="SSF55486">
    <property type="entry name" value="Metalloproteases ('zincins'), catalytic domain"/>
    <property type="match status" value="1"/>
</dbReference>
<dbReference type="PROSITE" id="PS00024">
    <property type="entry name" value="HEMOPEXIN"/>
    <property type="match status" value="1"/>
</dbReference>
<dbReference type="CDD" id="cd00094">
    <property type="entry name" value="HX"/>
    <property type="match status" value="1"/>
</dbReference>
<evidence type="ECO:0000256" key="17">
    <source>
        <dbReference type="ARBA" id="ARBA00038924"/>
    </source>
</evidence>
<feature type="binding site" evidence="20">
    <location>
        <position position="166"/>
    </location>
    <ligand>
        <name>Ca(2+)</name>
        <dbReference type="ChEBI" id="CHEBI:29108"/>
        <label>1</label>
    </ligand>
</feature>
<evidence type="ECO:0000259" key="23">
    <source>
        <dbReference type="SMART" id="SM00235"/>
    </source>
</evidence>
<evidence type="ECO:0000256" key="5">
    <source>
        <dbReference type="ARBA" id="ARBA00022670"/>
    </source>
</evidence>
<feature type="binding site" evidence="20">
    <location>
        <position position="392"/>
    </location>
    <ligand>
        <name>Ca(2+)</name>
        <dbReference type="ChEBI" id="CHEBI:29108"/>
        <label>4</label>
    </ligand>
</feature>
<keyword evidence="10 19" id="KW-0862">Zinc</keyword>
<feature type="binding site" evidence="19">
    <location>
        <position position="183"/>
    </location>
    <ligand>
        <name>Zn(2+)</name>
        <dbReference type="ChEBI" id="CHEBI:29105"/>
        <label>2</label>
        <note>catalytic</note>
    </ligand>
</feature>
<dbReference type="InterPro" id="IPR018487">
    <property type="entry name" value="Hemopexin-like_repeat"/>
</dbReference>
<organism evidence="25 26">
    <name type="scientific">Engystomops pustulosus</name>
    <name type="common">Tungara frog</name>
    <name type="synonym">Physalaemus pustulosus</name>
    <dbReference type="NCBI Taxonomy" id="76066"/>
    <lineage>
        <taxon>Eukaryota</taxon>
        <taxon>Metazoa</taxon>
        <taxon>Chordata</taxon>
        <taxon>Craniata</taxon>
        <taxon>Vertebrata</taxon>
        <taxon>Euteleostomi</taxon>
        <taxon>Amphibia</taxon>
        <taxon>Batrachia</taxon>
        <taxon>Anura</taxon>
        <taxon>Neobatrachia</taxon>
        <taxon>Hyloidea</taxon>
        <taxon>Leptodactylidae</taxon>
        <taxon>Leiuperinae</taxon>
        <taxon>Engystomops</taxon>
    </lineage>
</organism>
<feature type="binding site" evidence="20">
    <location>
        <position position="141"/>
    </location>
    <ligand>
        <name>Ca(2+)</name>
        <dbReference type="ChEBI" id="CHEBI:29108"/>
        <label>3</label>
    </ligand>
</feature>
<keyword evidence="6 19" id="KW-0479">Metal-binding</keyword>
<feature type="binding site" evidence="20">
    <location>
        <position position="296"/>
    </location>
    <ligand>
        <name>Ca(2+)</name>
        <dbReference type="ChEBI" id="CHEBI:29108"/>
        <label>4</label>
    </ligand>
</feature>
<keyword evidence="11 20" id="KW-0106">Calcium</keyword>
<evidence type="ECO:0000313" key="26">
    <source>
        <dbReference type="Proteomes" id="UP000824782"/>
    </source>
</evidence>
<keyword evidence="9" id="KW-0378">Hydrolase</keyword>
<dbReference type="InterPro" id="IPR000585">
    <property type="entry name" value="Hemopexin-like_dom"/>
</dbReference>
<feature type="repeat" description="Hemopexin" evidence="22">
    <location>
        <begin position="292"/>
        <end position="337"/>
    </location>
</feature>
<evidence type="ECO:0000256" key="8">
    <source>
        <dbReference type="ARBA" id="ARBA00022737"/>
    </source>
</evidence>
<feature type="binding site" evidence="19">
    <location>
        <position position="193"/>
    </location>
    <ligand>
        <name>Zn(2+)</name>
        <dbReference type="ChEBI" id="CHEBI:29105"/>
        <label>2</label>
        <note>catalytic</note>
    </ligand>
</feature>
<dbReference type="InterPro" id="IPR001818">
    <property type="entry name" value="Pept_M10_metallopeptidase"/>
</dbReference>
<evidence type="ECO:0000256" key="22">
    <source>
        <dbReference type="PROSITE-ProRule" id="PRU01011"/>
    </source>
</evidence>
<dbReference type="InterPro" id="IPR024079">
    <property type="entry name" value="MetalloPept_cat_dom_sf"/>
</dbReference>
<dbReference type="PIRSF" id="PIRSF001191">
    <property type="entry name" value="Peptidase_M10A_matrix"/>
    <property type="match status" value="1"/>
</dbReference>
<feature type="binding site" evidence="20">
    <location>
        <position position="140"/>
    </location>
    <ligand>
        <name>Ca(2+)</name>
        <dbReference type="ChEBI" id="CHEBI:29108"/>
        <label>3</label>
    </ligand>
</feature>
<dbReference type="GO" id="GO:0004222">
    <property type="term" value="F:metalloendopeptidase activity"/>
    <property type="evidence" value="ECO:0007669"/>
    <property type="project" value="UniProtKB-EC"/>
</dbReference>
<feature type="binding site" evidence="20">
    <location>
        <position position="166"/>
    </location>
    <ligand>
        <name>Ca(2+)</name>
        <dbReference type="ChEBI" id="CHEBI:29108"/>
        <label>3</label>
    </ligand>
</feature>
<keyword evidence="5" id="KW-0645">Protease</keyword>
<reference evidence="25" key="1">
    <citation type="thesis" date="2020" institute="ProQuest LLC" country="789 East Eisenhower Parkway, Ann Arbor, MI, USA">
        <title>Comparative Genomics and Chromosome Evolution.</title>
        <authorList>
            <person name="Mudd A.B."/>
        </authorList>
    </citation>
    <scope>NUCLEOTIDE SEQUENCE</scope>
    <source>
        <strain evidence="25">237g6f4</strain>
        <tissue evidence="25">Blood</tissue>
    </source>
</reference>
<dbReference type="InterPro" id="IPR033739">
    <property type="entry name" value="M10A_MMP"/>
</dbReference>
<comment type="subcellular location">
    <subcellularLocation>
        <location evidence="1">Secreted</location>
        <location evidence="1">Extracellular space</location>
        <location evidence="1">Extracellular matrix</location>
    </subcellularLocation>
</comment>
<sequence>KYLERFYDLKTTGKPMGRNKKNNPFVKKLQEMQQFFGLNVTGKLDHKTIRMMEKPRCGVHDIGLYSAVPKSVAWQKNDITYKIENFTPDMSAADVESSIKRAFKVWSDVTPLTFRRVYEGDCDIEIKFVTGDHKDNSPFDGPHGVLAHAFQPGPAIGGDTHFDDDETFTTNSQLYNLFLVAAHEFGHALGLPHSTDQGALMYPTYPTTDPHNFQLPQDDINAIQSLYGKSTNPVQPTGPTTPSKCDPNIVFDAAMTLRGELFFFVNRFVLRVHPRVGETDLLFIQELWPSLPNDIDAVYENPFTGENIVFKGNKYWTLSGFDVSQGPRSIMKLGFPKNVKKIDAAVTVEHLSKTYFFVNNKYYSYDEEKQAMDKGFPRFIAKDFPGMRPKIDAAFYYQGLLYFFQGEAQYEFNTGTKRIQQVLKSNSWLGC</sequence>
<dbReference type="EC" id="3.4.24.7" evidence="17"/>
<dbReference type="EMBL" id="WNYA01000001">
    <property type="protein sequence ID" value="KAG8593742.1"/>
    <property type="molecule type" value="Genomic_DNA"/>
</dbReference>
<feature type="repeat" description="Hemopexin" evidence="22">
    <location>
        <begin position="388"/>
        <end position="431"/>
    </location>
</feature>
<feature type="non-terminal residue" evidence="25">
    <location>
        <position position="1"/>
    </location>
</feature>
<feature type="active site" evidence="18">
    <location>
        <position position="184"/>
    </location>
</feature>
<dbReference type="Pfam" id="PF00045">
    <property type="entry name" value="Hemopexin"/>
    <property type="match status" value="4"/>
</dbReference>
<evidence type="ECO:0000256" key="20">
    <source>
        <dbReference type="PIRSR" id="PIRSR621190-2"/>
    </source>
</evidence>
<keyword evidence="8" id="KW-0677">Repeat</keyword>
<dbReference type="PROSITE" id="PS51642">
    <property type="entry name" value="HEMOPEXIN_2"/>
    <property type="match status" value="4"/>
</dbReference>
<evidence type="ECO:0000256" key="1">
    <source>
        <dbReference type="ARBA" id="ARBA00004498"/>
    </source>
</evidence>
<dbReference type="EMBL" id="WNYA01000001">
    <property type="protein sequence ID" value="KAG8593743.1"/>
    <property type="molecule type" value="Genomic_DNA"/>
</dbReference>
<comment type="cofactor">
    <cofactor evidence="20">
        <name>Zn(2+)</name>
        <dbReference type="ChEBI" id="CHEBI:29105"/>
    </cofactor>
    <text evidence="20">Binds 2 Zn(2+) ions per subunit.</text>
</comment>
<dbReference type="InterPro" id="IPR006026">
    <property type="entry name" value="Peptidase_Metallo"/>
</dbReference>
<keyword evidence="14" id="KW-0865">Zymogen</keyword>
<feature type="binding site" evidence="20">
    <location>
        <position position="123"/>
    </location>
    <ligand>
        <name>Ca(2+)</name>
        <dbReference type="ChEBI" id="CHEBI:29108"/>
        <label>2</label>
    </ligand>
</feature>
<evidence type="ECO:0000256" key="6">
    <source>
        <dbReference type="ARBA" id="ARBA00022723"/>
    </source>
</evidence>
<dbReference type="Gene3D" id="2.110.10.10">
    <property type="entry name" value="Hemopexin-like domain"/>
    <property type="match status" value="1"/>
</dbReference>
<dbReference type="SUPFAM" id="SSF47090">
    <property type="entry name" value="PGBD-like"/>
    <property type="match status" value="1"/>
</dbReference>
<evidence type="ECO:0000256" key="16">
    <source>
        <dbReference type="ARBA" id="ARBA00036005"/>
    </source>
</evidence>
<dbReference type="SMART" id="SM00120">
    <property type="entry name" value="HX"/>
    <property type="match status" value="4"/>
</dbReference>
<dbReference type="CDD" id="cd04278">
    <property type="entry name" value="ZnMc_MMP"/>
    <property type="match status" value="1"/>
</dbReference>
<dbReference type="SMART" id="SM00235">
    <property type="entry name" value="ZnMc"/>
    <property type="match status" value="1"/>
</dbReference>
<feature type="binding site" evidence="20">
    <location>
        <position position="345"/>
    </location>
    <ligand>
        <name>Ca(2+)</name>
        <dbReference type="ChEBI" id="CHEBI:29108"/>
        <label>5</label>
    </ligand>
</feature>
<keyword evidence="3" id="KW-0964">Secreted</keyword>
<dbReference type="GO" id="GO:0030198">
    <property type="term" value="P:extracellular matrix organization"/>
    <property type="evidence" value="ECO:0007669"/>
    <property type="project" value="TreeGrafter"/>
</dbReference>
<keyword evidence="13" id="KW-0177">Collagen degradation</keyword>
<keyword evidence="15 21" id="KW-1015">Disulfide bond</keyword>
<comment type="cofactor">
    <cofactor evidence="20">
        <name>Ca(2+)</name>
        <dbReference type="ChEBI" id="CHEBI:29108"/>
    </cofactor>
    <text evidence="20">Can bind about 5 Ca(2+) ions per subunit.</text>
</comment>
<evidence type="ECO:0000256" key="13">
    <source>
        <dbReference type="ARBA" id="ARBA00023105"/>
    </source>
</evidence>
<dbReference type="SUPFAM" id="SSF50923">
    <property type="entry name" value="Hemopexin-like domain"/>
    <property type="match status" value="1"/>
</dbReference>
<evidence type="ECO:0000256" key="11">
    <source>
        <dbReference type="ARBA" id="ARBA00022837"/>
    </source>
</evidence>
<evidence type="ECO:0000256" key="21">
    <source>
        <dbReference type="PIRSR" id="PIRSR621190-3"/>
    </source>
</evidence>
<name>A0AAV7D8G9_ENGPU</name>
<feature type="binding site" evidence="20">
    <location>
        <position position="157"/>
    </location>
    <ligand>
        <name>Ca(2+)</name>
        <dbReference type="ChEBI" id="CHEBI:29108"/>
        <label>2</label>
    </ligand>
</feature>
<gene>
    <name evidence="24" type="ORF">GDO81_000932</name>
    <name evidence="25" type="ORF">GDO81_000933</name>
</gene>
<dbReference type="GO" id="GO:0008270">
    <property type="term" value="F:zinc ion binding"/>
    <property type="evidence" value="ECO:0007669"/>
    <property type="project" value="InterPro"/>
</dbReference>
<dbReference type="Pfam" id="PF01471">
    <property type="entry name" value="PG_binding_1"/>
    <property type="match status" value="1"/>
</dbReference>
<keyword evidence="7" id="KW-0732">Signal</keyword>
<dbReference type="AlphaFoldDB" id="A0AAV7D8G9"/>
<feature type="domain" description="Peptidase metallopeptidase" evidence="23">
    <location>
        <begin position="70"/>
        <end position="229"/>
    </location>
</feature>
<feature type="binding site" evidence="20">
    <location>
        <position position="89"/>
    </location>
    <ligand>
        <name>Ca(2+)</name>
        <dbReference type="ChEBI" id="CHEBI:29108"/>
        <label>1</label>
    </ligand>
</feature>
<feature type="binding site" evidence="20">
    <location>
        <position position="159"/>
    </location>
    <ligand>
        <name>Ca(2+)</name>
        <dbReference type="ChEBI" id="CHEBI:29108"/>
        <label>2</label>
    </ligand>
</feature>
<evidence type="ECO:0000256" key="10">
    <source>
        <dbReference type="ARBA" id="ARBA00022833"/>
    </source>
</evidence>
<dbReference type="InterPro" id="IPR002477">
    <property type="entry name" value="Peptidoglycan-bd-like"/>
</dbReference>
<dbReference type="Gene3D" id="3.40.390.10">
    <property type="entry name" value="Collagenase (Catalytic Domain)"/>
    <property type="match status" value="1"/>
</dbReference>
<evidence type="ECO:0000256" key="12">
    <source>
        <dbReference type="ARBA" id="ARBA00023049"/>
    </source>
</evidence>
<feature type="binding site" evidence="20">
    <location>
        <position position="161"/>
    </location>
    <ligand>
        <name>Zn(2+)</name>
        <dbReference type="ChEBI" id="CHEBI:29105"/>
        <label>1</label>
    </ligand>
</feature>
<dbReference type="InterPro" id="IPR036365">
    <property type="entry name" value="PGBD-like_sf"/>
</dbReference>
<keyword evidence="12" id="KW-0482">Metalloprotease</keyword>
<feature type="binding site" evidence="20">
    <location>
        <position position="133"/>
    </location>
    <ligand>
        <name>Zn(2+)</name>
        <dbReference type="ChEBI" id="CHEBI:29105"/>
        <label>1</label>
    </ligand>
</feature>
<accession>A0AAV7D8G9</accession>
<dbReference type="InterPro" id="IPR018486">
    <property type="entry name" value="Hemopexin_CS"/>
</dbReference>
<dbReference type="Proteomes" id="UP000824782">
    <property type="component" value="Unassembled WGS sequence"/>
</dbReference>
<feature type="binding site" evidence="20">
    <location>
        <position position="252"/>
    </location>
    <ligand>
        <name>Ca(2+)</name>
        <dbReference type="ChEBI" id="CHEBI:29108"/>
        <label>4</label>
    </ligand>
</feature>
<feature type="binding site" description="in inhibited form" evidence="20">
    <location>
        <position position="57"/>
    </location>
    <ligand>
        <name>Zn(2+)</name>
        <dbReference type="ChEBI" id="CHEBI:29105"/>
        <label>2</label>
        <note>catalytic</note>
    </ligand>
</feature>
<evidence type="ECO:0000256" key="2">
    <source>
        <dbReference type="ARBA" id="ARBA00010370"/>
    </source>
</evidence>
<feature type="binding site" evidence="19">
    <location>
        <position position="187"/>
    </location>
    <ligand>
        <name>Zn(2+)</name>
        <dbReference type="ChEBI" id="CHEBI:29105"/>
        <label>2</label>
        <note>catalytic</note>
    </ligand>
</feature>
<evidence type="ECO:0000256" key="14">
    <source>
        <dbReference type="ARBA" id="ARBA00023145"/>
    </source>
</evidence>
<evidence type="ECO:0000256" key="7">
    <source>
        <dbReference type="ARBA" id="ARBA00022729"/>
    </source>
</evidence>
<dbReference type="InterPro" id="IPR021190">
    <property type="entry name" value="Pept_M10A"/>
</dbReference>
<keyword evidence="26" id="KW-1185">Reference proteome</keyword>
<evidence type="ECO:0000256" key="9">
    <source>
        <dbReference type="ARBA" id="ARBA00022801"/>
    </source>
</evidence>
<dbReference type="Pfam" id="PF00413">
    <property type="entry name" value="Peptidase_M10"/>
    <property type="match status" value="1"/>
</dbReference>
<dbReference type="FunFam" id="3.40.390.10:FF:000007">
    <property type="entry name" value="Collagenase 3"/>
    <property type="match status" value="1"/>
</dbReference>
<feature type="disulfide bond" evidence="21">
    <location>
        <begin position="245"/>
        <end position="431"/>
    </location>
</feature>
<feature type="binding site" evidence="20">
    <location>
        <position position="164"/>
    </location>
    <ligand>
        <name>Ca(2+)</name>
        <dbReference type="ChEBI" id="CHEBI:29108"/>
        <label>1</label>
    </ligand>
</feature>
<feature type="binding site" evidence="20">
    <location>
        <position position="201"/>
    </location>
    <ligand>
        <name>Zn(2+)</name>
        <dbReference type="ChEBI" id="CHEBI:29105"/>
        <label>2</label>
        <note>catalytic</note>
    </ligand>
</feature>
<feature type="binding site" evidence="20">
    <location>
        <position position="135"/>
    </location>
    <ligand>
        <name>Zn(2+)</name>
        <dbReference type="ChEBI" id="CHEBI:29105"/>
        <label>1</label>
    </ligand>
</feature>
<evidence type="ECO:0000256" key="4">
    <source>
        <dbReference type="ARBA" id="ARBA00022530"/>
    </source>
</evidence>
<dbReference type="InterPro" id="IPR036375">
    <property type="entry name" value="Hemopexin-like_dom_sf"/>
</dbReference>
<evidence type="ECO:0000256" key="18">
    <source>
        <dbReference type="PIRSR" id="PIRSR001191-1"/>
    </source>
</evidence>
<comment type="similarity">
    <text evidence="2">Belongs to the peptidase M10A family.</text>
</comment>
<evidence type="ECO:0000256" key="15">
    <source>
        <dbReference type="ARBA" id="ARBA00023157"/>
    </source>
</evidence>
<protein>
    <recommendedName>
        <fullName evidence="17">interstitial collagenase</fullName>
        <ecNumber evidence="17">3.4.24.7</ecNumber>
    </recommendedName>
</protein>
<dbReference type="PRINTS" id="PR00138">
    <property type="entry name" value="MATRIXIN"/>
</dbReference>
<feature type="binding site" evidence="20">
    <location>
        <position position="148"/>
    </location>
    <ligand>
        <name>Zn(2+)</name>
        <dbReference type="ChEBI" id="CHEBI:29105"/>
        <label>1</label>
    </ligand>
</feature>
<evidence type="ECO:0000256" key="19">
    <source>
        <dbReference type="PIRSR" id="PIRSR001191-2"/>
    </source>
</evidence>
<dbReference type="PANTHER" id="PTHR10201">
    <property type="entry name" value="MATRIX METALLOPROTEINASE"/>
    <property type="match status" value="1"/>
</dbReference>
<dbReference type="FunFam" id="2.110.10.10:FF:000002">
    <property type="entry name" value="Matrix metallopeptidase 3"/>
    <property type="match status" value="1"/>
</dbReference>
<evidence type="ECO:0000313" key="24">
    <source>
        <dbReference type="EMBL" id="KAG8593742.1"/>
    </source>
</evidence>
<feature type="repeat" description="Hemopexin" evidence="22">
    <location>
        <begin position="242"/>
        <end position="291"/>
    </location>
</feature>